<comment type="caution">
    <text evidence="1">The sequence shown here is derived from an EMBL/GenBank/DDBJ whole genome shotgun (WGS) entry which is preliminary data.</text>
</comment>
<organism evidence="1 2">
    <name type="scientific">Portunus trituberculatus</name>
    <name type="common">Swimming crab</name>
    <name type="synonym">Neptunus trituberculatus</name>
    <dbReference type="NCBI Taxonomy" id="210409"/>
    <lineage>
        <taxon>Eukaryota</taxon>
        <taxon>Metazoa</taxon>
        <taxon>Ecdysozoa</taxon>
        <taxon>Arthropoda</taxon>
        <taxon>Crustacea</taxon>
        <taxon>Multicrustacea</taxon>
        <taxon>Malacostraca</taxon>
        <taxon>Eumalacostraca</taxon>
        <taxon>Eucarida</taxon>
        <taxon>Decapoda</taxon>
        <taxon>Pleocyemata</taxon>
        <taxon>Brachyura</taxon>
        <taxon>Eubrachyura</taxon>
        <taxon>Portunoidea</taxon>
        <taxon>Portunidae</taxon>
        <taxon>Portuninae</taxon>
        <taxon>Portunus</taxon>
    </lineage>
</organism>
<protein>
    <submittedName>
        <fullName evidence="1">Uncharacterized protein</fullName>
    </submittedName>
</protein>
<dbReference type="Proteomes" id="UP000324222">
    <property type="component" value="Unassembled WGS sequence"/>
</dbReference>
<keyword evidence="2" id="KW-1185">Reference proteome</keyword>
<accession>A0A5B7GNE1</accession>
<reference evidence="1 2" key="1">
    <citation type="submission" date="2019-05" db="EMBL/GenBank/DDBJ databases">
        <title>Another draft genome of Portunus trituberculatus and its Hox gene families provides insights of decapod evolution.</title>
        <authorList>
            <person name="Jeong J.-H."/>
            <person name="Song I."/>
            <person name="Kim S."/>
            <person name="Choi T."/>
            <person name="Kim D."/>
            <person name="Ryu S."/>
            <person name="Kim W."/>
        </authorList>
    </citation>
    <scope>NUCLEOTIDE SEQUENCE [LARGE SCALE GENOMIC DNA]</scope>
    <source>
        <tissue evidence="1">Muscle</tissue>
    </source>
</reference>
<dbReference type="AlphaFoldDB" id="A0A5B7GNE1"/>
<evidence type="ECO:0000313" key="1">
    <source>
        <dbReference type="EMBL" id="MPC59005.1"/>
    </source>
</evidence>
<evidence type="ECO:0000313" key="2">
    <source>
        <dbReference type="Proteomes" id="UP000324222"/>
    </source>
</evidence>
<name>A0A5B7GNE1_PORTR</name>
<gene>
    <name evidence="1" type="ORF">E2C01_053020</name>
</gene>
<sequence>MLMISSSKVFISTSGSKMDASSEKSAVGGKSPLLGRRFHMRERVRHVLPADFKVRDIHVMNQVGK</sequence>
<dbReference type="EMBL" id="VSRR010016173">
    <property type="protein sequence ID" value="MPC59005.1"/>
    <property type="molecule type" value="Genomic_DNA"/>
</dbReference>
<proteinExistence type="predicted"/>